<dbReference type="KEGG" id="cph:Cpha266_1394"/>
<protein>
    <submittedName>
        <fullName evidence="2">Metallophosphoesterase</fullName>
    </submittedName>
</protein>
<dbReference type="Gene3D" id="3.60.21.10">
    <property type="match status" value="1"/>
</dbReference>
<dbReference type="PANTHER" id="PTHR30337:SF0">
    <property type="entry name" value="NUCLEASE SBCCD SUBUNIT D"/>
    <property type="match status" value="1"/>
</dbReference>
<dbReference type="Proteomes" id="UP000008701">
    <property type="component" value="Chromosome"/>
</dbReference>
<dbReference type="AlphaFoldDB" id="A1BG96"/>
<dbReference type="InterPro" id="IPR004843">
    <property type="entry name" value="Calcineurin-like_PHP"/>
</dbReference>
<evidence type="ECO:0000313" key="3">
    <source>
        <dbReference type="Proteomes" id="UP000008701"/>
    </source>
</evidence>
<gene>
    <name evidence="2" type="ordered locus">Cpha266_1394</name>
</gene>
<reference evidence="2 3" key="1">
    <citation type="submission" date="2006-12" db="EMBL/GenBank/DDBJ databases">
        <title>Complete sequence of Chlorobium phaeobacteroides DSM 266.</title>
        <authorList>
            <consortium name="US DOE Joint Genome Institute"/>
            <person name="Copeland A."/>
            <person name="Lucas S."/>
            <person name="Lapidus A."/>
            <person name="Barry K."/>
            <person name="Detter J.C."/>
            <person name="Glavina del Rio T."/>
            <person name="Hammon N."/>
            <person name="Israni S."/>
            <person name="Pitluck S."/>
            <person name="Goltsman E."/>
            <person name="Schmutz J."/>
            <person name="Larimer F."/>
            <person name="Land M."/>
            <person name="Hauser L."/>
            <person name="Mikhailova N."/>
            <person name="Li T."/>
            <person name="Overmann J."/>
            <person name="Bryant D.A."/>
            <person name="Richardson P."/>
        </authorList>
    </citation>
    <scope>NUCLEOTIDE SEQUENCE [LARGE SCALE GENOMIC DNA]</scope>
    <source>
        <strain evidence="2 3">DSM 266</strain>
    </source>
</reference>
<evidence type="ECO:0000313" key="2">
    <source>
        <dbReference type="EMBL" id="ABL65423.1"/>
    </source>
</evidence>
<dbReference type="EMBL" id="CP000492">
    <property type="protein sequence ID" value="ABL65423.1"/>
    <property type="molecule type" value="Genomic_DNA"/>
</dbReference>
<dbReference type="HOGENOM" id="CLU_062589_0_0_10"/>
<accession>A1BG96</accession>
<sequence>MKIAVIHFSDIHFKEGLNSIMKKRDKLFEAIRNEVLECKGIFIVISGDVAFSGKATEYDIAKVFIDDIVVKLKGYSDRKVDILIVPGNHDCNFVYNNQARSNQINIIQRLGESVIDDSVIDQCVEVQKEFYLFRKKIQPDENLVHENKIISIYDFEICGKVVSFHCYNTAYMSEIHEENGKLFYSIDSLPSGVFQKKTDLVISIFHHPFHCFNPTNRRDFSTHINKTSDFYLTGHEHQFSGEKIEDLNGNIVYHLEGSVLQNSENIFESEYSVIKFDLDDEVYSASKYVFENDMYKIKFKHDEWVNYKRGRNKVKLKYSLTDNFCEILKDAGGKFRHPSKSNITLYDVYVYPNLKNIIKKTNLMRMSHT</sequence>
<organism evidence="2 3">
    <name type="scientific">Chlorobium phaeobacteroides (strain DSM 266 / SMG 266 / 2430)</name>
    <dbReference type="NCBI Taxonomy" id="290317"/>
    <lineage>
        <taxon>Bacteria</taxon>
        <taxon>Pseudomonadati</taxon>
        <taxon>Chlorobiota</taxon>
        <taxon>Chlorobiia</taxon>
        <taxon>Chlorobiales</taxon>
        <taxon>Chlorobiaceae</taxon>
        <taxon>Chlorobium/Pelodictyon group</taxon>
        <taxon>Chlorobium</taxon>
    </lineage>
</organism>
<dbReference type="eggNOG" id="COG1409">
    <property type="taxonomic scope" value="Bacteria"/>
</dbReference>
<keyword evidence="3" id="KW-1185">Reference proteome</keyword>
<dbReference type="Pfam" id="PF00149">
    <property type="entry name" value="Metallophos"/>
    <property type="match status" value="1"/>
</dbReference>
<dbReference type="GO" id="GO:0016787">
    <property type="term" value="F:hydrolase activity"/>
    <property type="evidence" value="ECO:0007669"/>
    <property type="project" value="InterPro"/>
</dbReference>
<dbReference type="InterPro" id="IPR029052">
    <property type="entry name" value="Metallo-depent_PP-like"/>
</dbReference>
<dbReference type="SUPFAM" id="SSF56300">
    <property type="entry name" value="Metallo-dependent phosphatases"/>
    <property type="match status" value="1"/>
</dbReference>
<proteinExistence type="predicted"/>
<feature type="domain" description="Calcineurin-like phosphoesterase" evidence="1">
    <location>
        <begin position="5"/>
        <end position="238"/>
    </location>
</feature>
<dbReference type="STRING" id="290317.Cpha266_1394"/>
<evidence type="ECO:0000259" key="1">
    <source>
        <dbReference type="Pfam" id="PF00149"/>
    </source>
</evidence>
<dbReference type="eggNOG" id="COG5635">
    <property type="taxonomic scope" value="Bacteria"/>
</dbReference>
<dbReference type="PANTHER" id="PTHR30337">
    <property type="entry name" value="COMPONENT OF ATP-DEPENDENT DSDNA EXONUCLEASE"/>
    <property type="match status" value="1"/>
</dbReference>
<dbReference type="InterPro" id="IPR050535">
    <property type="entry name" value="DNA_Repair-Maintenance_Comp"/>
</dbReference>
<name>A1BG96_CHLPD</name>